<dbReference type="PANTHER" id="PTHR30163">
    <property type="entry name" value="MEMBRANE-BOUND LYTIC MUREIN TRANSGLYCOSYLASE B"/>
    <property type="match status" value="1"/>
</dbReference>
<feature type="active site" evidence="1">
    <location>
        <position position="118"/>
    </location>
</feature>
<dbReference type="AlphaFoldDB" id="A0A4R3KZW5"/>
<dbReference type="Proteomes" id="UP000294599">
    <property type="component" value="Unassembled WGS sequence"/>
</dbReference>
<feature type="signal peptide" evidence="2">
    <location>
        <begin position="1"/>
        <end position="20"/>
    </location>
</feature>
<evidence type="ECO:0000259" key="3">
    <source>
        <dbReference type="Pfam" id="PF13406"/>
    </source>
</evidence>
<dbReference type="SUPFAM" id="SSF53955">
    <property type="entry name" value="Lysozyme-like"/>
    <property type="match status" value="1"/>
</dbReference>
<comment type="caution">
    <text evidence="4">The sequence shown here is derived from an EMBL/GenBank/DDBJ whole genome shotgun (WGS) entry which is preliminary data.</text>
</comment>
<dbReference type="FunFam" id="1.10.8.350:FF:000001">
    <property type="entry name" value="Lytic murein transglycosylase B"/>
    <property type="match status" value="1"/>
</dbReference>
<dbReference type="Gene3D" id="1.10.530.10">
    <property type="match status" value="1"/>
</dbReference>
<keyword evidence="5" id="KW-1185">Reference proteome</keyword>
<dbReference type="GO" id="GO:0009253">
    <property type="term" value="P:peptidoglycan catabolic process"/>
    <property type="evidence" value="ECO:0007669"/>
    <property type="project" value="TreeGrafter"/>
</dbReference>
<sequence length="327" mass="36139">MLRRAALVLSGLLATPLLYAQEVPEPAQFIRELAAETGWQESDIRATLDGARKMQSILDAISRPAEAKPWKDYRPIFLTDARIDAGASFMREHVDLLNRVEAETGVPASVIAAIIGVETSYGKITGSYRVLDALYTLGFHYPPRAAFFRDELKHLFRLAGEEQLEIGALKGSYAGAMGWGQFIPSSYRNFAVDGDGDGRRDLWNSLPDIVASVANYFVEHGWAHEGVVAERATAAAGARPFERDGLNMTSTVGELAELGYTVEAALDPAQPATLLKLEGSAGDEYWLVFPNFYVISRYNRSPLYSMAVHQLSLELEKARQRGLIRRQ</sequence>
<organism evidence="4 5">
    <name type="scientific">Pseudofulvimonas gallinarii</name>
    <dbReference type="NCBI Taxonomy" id="634155"/>
    <lineage>
        <taxon>Bacteria</taxon>
        <taxon>Pseudomonadati</taxon>
        <taxon>Pseudomonadota</taxon>
        <taxon>Gammaproteobacteria</taxon>
        <taxon>Lysobacterales</taxon>
        <taxon>Rhodanobacteraceae</taxon>
        <taxon>Pseudofulvimonas</taxon>
    </lineage>
</organism>
<keyword evidence="2" id="KW-0732">Signal</keyword>
<evidence type="ECO:0000313" key="4">
    <source>
        <dbReference type="EMBL" id="TCS92371.1"/>
    </source>
</evidence>
<feature type="chain" id="PRO_5030099211" evidence="2">
    <location>
        <begin position="21"/>
        <end position="327"/>
    </location>
</feature>
<gene>
    <name evidence="4" type="ORF">EDC25_1357</name>
</gene>
<protein>
    <submittedName>
        <fullName evidence="4">Membrane-bound lytic murein transglycosylase B</fullName>
    </submittedName>
</protein>
<name>A0A4R3KZW5_9GAMM</name>
<reference evidence="4 5" key="1">
    <citation type="submission" date="2019-03" db="EMBL/GenBank/DDBJ databases">
        <title>Genomic Encyclopedia of Type Strains, Phase IV (KMG-IV): sequencing the most valuable type-strain genomes for metagenomic binning, comparative biology and taxonomic classification.</title>
        <authorList>
            <person name="Goeker M."/>
        </authorList>
    </citation>
    <scope>NUCLEOTIDE SEQUENCE [LARGE SCALE GENOMIC DNA]</scope>
    <source>
        <strain evidence="4 5">DSM 21944</strain>
    </source>
</reference>
<evidence type="ECO:0000256" key="2">
    <source>
        <dbReference type="SAM" id="SignalP"/>
    </source>
</evidence>
<dbReference type="PANTHER" id="PTHR30163:SF9">
    <property type="entry name" value="MEMBRANE-BOUND LYTIC MUREIN TRANSGLYCOSYLASE B"/>
    <property type="match status" value="1"/>
</dbReference>
<dbReference type="Gene3D" id="1.10.8.350">
    <property type="entry name" value="Bacterial muramidase"/>
    <property type="match status" value="1"/>
</dbReference>
<dbReference type="InterPro" id="IPR043426">
    <property type="entry name" value="MltB-like"/>
</dbReference>
<evidence type="ECO:0000313" key="5">
    <source>
        <dbReference type="Proteomes" id="UP000294599"/>
    </source>
</evidence>
<dbReference type="GO" id="GO:0008933">
    <property type="term" value="F:peptidoglycan lytic transglycosylase activity"/>
    <property type="evidence" value="ECO:0007669"/>
    <property type="project" value="TreeGrafter"/>
</dbReference>
<evidence type="ECO:0000256" key="1">
    <source>
        <dbReference type="PIRSR" id="PIRSR611757-1"/>
    </source>
</evidence>
<dbReference type="NCBIfam" id="TIGR02282">
    <property type="entry name" value="MltB"/>
    <property type="match status" value="1"/>
</dbReference>
<proteinExistence type="predicted"/>
<feature type="domain" description="Transglycosylase SLT" evidence="3">
    <location>
        <begin position="27"/>
        <end position="312"/>
    </location>
</feature>
<dbReference type="CDD" id="cd13399">
    <property type="entry name" value="Slt35-like"/>
    <property type="match status" value="1"/>
</dbReference>
<dbReference type="InterPro" id="IPR023346">
    <property type="entry name" value="Lysozyme-like_dom_sf"/>
</dbReference>
<dbReference type="RefSeq" id="WP_123522818.1">
    <property type="nucleotide sequence ID" value="NZ_JBHLWF010000073.1"/>
</dbReference>
<dbReference type="Pfam" id="PF13406">
    <property type="entry name" value="SLT_2"/>
    <property type="match status" value="1"/>
</dbReference>
<dbReference type="InterPro" id="IPR011757">
    <property type="entry name" value="Lytic_transglycosylase_MltB"/>
</dbReference>
<dbReference type="InterPro" id="IPR031304">
    <property type="entry name" value="SLT_2"/>
</dbReference>
<dbReference type="OrthoDB" id="9772911at2"/>
<accession>A0A4R3KZW5</accession>
<dbReference type="EMBL" id="SMAF01000035">
    <property type="protein sequence ID" value="TCS92371.1"/>
    <property type="molecule type" value="Genomic_DNA"/>
</dbReference>